<evidence type="ECO:0000259" key="3">
    <source>
        <dbReference type="PROSITE" id="PS50206"/>
    </source>
</evidence>
<keyword evidence="4" id="KW-0670">Pyruvate</keyword>
<dbReference type="EMBL" id="OBMQ01000007">
    <property type="protein sequence ID" value="SOC13366.1"/>
    <property type="molecule type" value="Genomic_DNA"/>
</dbReference>
<evidence type="ECO:0000313" key="4">
    <source>
        <dbReference type="EMBL" id="SOC13366.1"/>
    </source>
</evidence>
<dbReference type="InterPro" id="IPR045078">
    <property type="entry name" value="TST/MPST-like"/>
</dbReference>
<proteinExistence type="predicted"/>
<organism evidence="4 5">
    <name type="scientific">Ureibacillus xyleni</name>
    <dbReference type="NCBI Taxonomy" id="614648"/>
    <lineage>
        <taxon>Bacteria</taxon>
        <taxon>Bacillati</taxon>
        <taxon>Bacillota</taxon>
        <taxon>Bacilli</taxon>
        <taxon>Bacillales</taxon>
        <taxon>Caryophanaceae</taxon>
        <taxon>Ureibacillus</taxon>
    </lineage>
</organism>
<dbReference type="RefSeq" id="WP_097073893.1">
    <property type="nucleotide sequence ID" value="NZ_OBMQ01000007.1"/>
</dbReference>
<keyword evidence="5" id="KW-1185">Reference proteome</keyword>
<dbReference type="InterPro" id="IPR001763">
    <property type="entry name" value="Rhodanese-like_dom"/>
</dbReference>
<reference evidence="5" key="1">
    <citation type="submission" date="2017-08" db="EMBL/GenBank/DDBJ databases">
        <authorList>
            <person name="Varghese N."/>
            <person name="Submissions S."/>
        </authorList>
    </citation>
    <scope>NUCLEOTIDE SEQUENCE [LARGE SCALE GENOMIC DNA]</scope>
    <source>
        <strain evidence="5">JC22</strain>
    </source>
</reference>
<evidence type="ECO:0000256" key="1">
    <source>
        <dbReference type="ARBA" id="ARBA00022679"/>
    </source>
</evidence>
<dbReference type="CDD" id="cd01448">
    <property type="entry name" value="TST_Repeat_1"/>
    <property type="match status" value="1"/>
</dbReference>
<dbReference type="SMART" id="SM00450">
    <property type="entry name" value="RHOD"/>
    <property type="match status" value="2"/>
</dbReference>
<evidence type="ECO:0000313" key="5">
    <source>
        <dbReference type="Proteomes" id="UP000219636"/>
    </source>
</evidence>
<dbReference type="SUPFAM" id="SSF52821">
    <property type="entry name" value="Rhodanese/Cell cycle control phosphatase"/>
    <property type="match status" value="2"/>
</dbReference>
<dbReference type="Gene3D" id="3.40.250.10">
    <property type="entry name" value="Rhodanese-like domain"/>
    <property type="match status" value="2"/>
</dbReference>
<dbReference type="InterPro" id="IPR036873">
    <property type="entry name" value="Rhodanese-like_dom_sf"/>
</dbReference>
<name>A0A285SXJ6_9BACL</name>
<evidence type="ECO:0000256" key="2">
    <source>
        <dbReference type="ARBA" id="ARBA00022737"/>
    </source>
</evidence>
<dbReference type="PROSITE" id="PS50206">
    <property type="entry name" value="RHODANESE_3"/>
    <property type="match status" value="2"/>
</dbReference>
<dbReference type="AlphaFoldDB" id="A0A285SXJ6"/>
<protein>
    <submittedName>
        <fullName evidence="4">Thiosulfate/3-mercaptopyruvate sulfurtransferase</fullName>
    </submittedName>
</protein>
<dbReference type="GO" id="GO:0004792">
    <property type="term" value="F:thiosulfate-cyanide sulfurtransferase activity"/>
    <property type="evidence" value="ECO:0007669"/>
    <property type="project" value="TreeGrafter"/>
</dbReference>
<dbReference type="OrthoDB" id="9770030at2"/>
<keyword evidence="2" id="KW-0677">Repeat</keyword>
<gene>
    <name evidence="4" type="ORF">SAMN05880501_107168</name>
</gene>
<dbReference type="CDD" id="cd01449">
    <property type="entry name" value="TST_Repeat_2"/>
    <property type="match status" value="1"/>
</dbReference>
<feature type="domain" description="Rhodanese" evidence="3">
    <location>
        <begin position="181"/>
        <end position="294"/>
    </location>
</feature>
<dbReference type="Proteomes" id="UP000219636">
    <property type="component" value="Unassembled WGS sequence"/>
</dbReference>
<sequence>MANIPLIVDGDWLEARLGDENLRLIDATTFLKIPEGEGFPELWSGFEAYKEEHIPGAAYADLLKHFTDPNGSAPFTIATREQFLKAVEPLGITNDTYVVIYDRGPLVNVDILASDWSARLRWQLKYEGFDNVAVLDGGFRKWKLDGRPTESGVNHYPPALFPGQRREHLIVSKEDVKAALGNDDIILINSLSEADFRGETTTYPRPGHIPGSKHAFFGAHSNPKTRLLYDDETLRETFDKLGALDPDKKVITYCGGGIAATWNALLLNKLGQENVAVYDGSMNEWASDESCPLVTLV</sequence>
<dbReference type="PANTHER" id="PTHR11364">
    <property type="entry name" value="THIOSULFATE SULFERTANSFERASE"/>
    <property type="match status" value="1"/>
</dbReference>
<dbReference type="Pfam" id="PF00581">
    <property type="entry name" value="Rhodanese"/>
    <property type="match status" value="2"/>
</dbReference>
<dbReference type="PANTHER" id="PTHR11364:SF27">
    <property type="entry name" value="SULFURTRANSFERASE"/>
    <property type="match status" value="1"/>
</dbReference>
<keyword evidence="1 4" id="KW-0808">Transferase</keyword>
<accession>A0A285SXJ6</accession>
<feature type="domain" description="Rhodanese" evidence="3">
    <location>
        <begin position="40"/>
        <end position="151"/>
    </location>
</feature>